<feature type="compositionally biased region" description="Basic and acidic residues" evidence="1">
    <location>
        <begin position="83"/>
        <end position="96"/>
    </location>
</feature>
<reference evidence="3 4" key="1">
    <citation type="submission" date="2019-03" db="EMBL/GenBank/DDBJ databases">
        <title>Genomic Encyclopedia of Type Strains, Phase IV (KMG-IV): sequencing the most valuable type-strain genomes for metagenomic binning, comparative biology and taxonomic classification.</title>
        <authorList>
            <person name="Goeker M."/>
        </authorList>
    </citation>
    <scope>NUCLEOTIDE SEQUENCE [LARGE SCALE GENOMIC DNA]</scope>
    <source>
        <strain evidence="3 4">DSM 7445</strain>
    </source>
</reference>
<gene>
    <name evidence="3" type="ORF">EDC30_11830</name>
</gene>
<protein>
    <submittedName>
        <fullName evidence="3">DUF2933 family protein</fullName>
    </submittedName>
</protein>
<dbReference type="RefSeq" id="WP_132260298.1">
    <property type="nucleotide sequence ID" value="NZ_SLZQ01000018.1"/>
</dbReference>
<keyword evidence="2" id="KW-1133">Transmembrane helix</keyword>
<accession>A0A4R3HQZ4</accession>
<dbReference type="Pfam" id="PF11666">
    <property type="entry name" value="DUF2933"/>
    <property type="match status" value="1"/>
</dbReference>
<name>A0A4R3HQZ4_PAULE</name>
<feature type="transmembrane region" description="Helical" evidence="2">
    <location>
        <begin position="20"/>
        <end position="38"/>
    </location>
</feature>
<evidence type="ECO:0000313" key="3">
    <source>
        <dbReference type="EMBL" id="TCS33089.1"/>
    </source>
</evidence>
<evidence type="ECO:0000313" key="4">
    <source>
        <dbReference type="Proteomes" id="UP000295382"/>
    </source>
</evidence>
<evidence type="ECO:0000256" key="2">
    <source>
        <dbReference type="SAM" id="Phobius"/>
    </source>
</evidence>
<evidence type="ECO:0000256" key="1">
    <source>
        <dbReference type="SAM" id="MobiDB-lite"/>
    </source>
</evidence>
<dbReference type="AlphaFoldDB" id="A0A4R3HQZ4"/>
<dbReference type="EMBL" id="SLZQ01000018">
    <property type="protein sequence ID" value="TCS33089.1"/>
    <property type="molecule type" value="Genomic_DNA"/>
</dbReference>
<dbReference type="InterPro" id="IPR021682">
    <property type="entry name" value="DUF2933"/>
</dbReference>
<organism evidence="3 4">
    <name type="scientific">Paucimonas lemoignei</name>
    <name type="common">Pseudomonas lemoignei</name>
    <dbReference type="NCBI Taxonomy" id="29443"/>
    <lineage>
        <taxon>Bacteria</taxon>
        <taxon>Pseudomonadati</taxon>
        <taxon>Pseudomonadota</taxon>
        <taxon>Betaproteobacteria</taxon>
        <taxon>Burkholderiales</taxon>
        <taxon>Burkholderiaceae</taxon>
        <taxon>Paucimonas</taxon>
    </lineage>
</organism>
<proteinExistence type="predicted"/>
<comment type="caution">
    <text evidence="3">The sequence shown here is derived from an EMBL/GenBank/DDBJ whole genome shotgun (WGS) entry which is preliminary data.</text>
</comment>
<dbReference type="OrthoDB" id="5298481at2"/>
<keyword evidence="2" id="KW-0812">Transmembrane</keyword>
<dbReference type="Proteomes" id="UP000295382">
    <property type="component" value="Unassembled WGS sequence"/>
</dbReference>
<keyword evidence="2" id="KW-0472">Membrane</keyword>
<sequence length="96" mass="10507">MAQYSNHSEQSDKPIPFWKSSGGVALIMVGLVVAFYLIREHWTHLGQTWPYLLLLLCPLMHLMHGGHGHGGHGGHSQSGPTGRGKDFSSEDNDKAS</sequence>
<feature type="region of interest" description="Disordered" evidence="1">
    <location>
        <begin position="67"/>
        <end position="96"/>
    </location>
</feature>
<keyword evidence="4" id="KW-1185">Reference proteome</keyword>